<dbReference type="Proteomes" id="UP000488521">
    <property type="component" value="Unassembled WGS sequence"/>
</dbReference>
<proteinExistence type="predicted"/>
<dbReference type="AlphaFoldDB" id="A0A139JUL5"/>
<dbReference type="RefSeq" id="WP_061474280.1">
    <property type="nucleotide sequence ID" value="NZ_BAABZI010000001.1"/>
</dbReference>
<dbReference type="Pfam" id="PF05065">
    <property type="entry name" value="Phage_capsid"/>
    <property type="match status" value="1"/>
</dbReference>
<accession>A0A139JUL5</accession>
<evidence type="ECO:0000313" key="3">
    <source>
        <dbReference type="EMBL" id="KAB4473313.1"/>
    </source>
</evidence>
<dbReference type="InterPro" id="IPR024455">
    <property type="entry name" value="Phage_capsid"/>
</dbReference>
<dbReference type="NCBIfam" id="TIGR01554">
    <property type="entry name" value="major_cap_HK97"/>
    <property type="match status" value="1"/>
</dbReference>
<evidence type="ECO:0000259" key="2">
    <source>
        <dbReference type="Pfam" id="PF05065"/>
    </source>
</evidence>
<name>A0A139JUL5_BACT4</name>
<comment type="caution">
    <text evidence="3">The sequence shown here is derived from an EMBL/GenBank/DDBJ whole genome shotgun (WGS) entry which is preliminary data.</text>
</comment>
<evidence type="ECO:0000313" key="4">
    <source>
        <dbReference type="Proteomes" id="UP000488521"/>
    </source>
</evidence>
<evidence type="ECO:0000256" key="1">
    <source>
        <dbReference type="ARBA" id="ARBA00004328"/>
    </source>
</evidence>
<protein>
    <submittedName>
        <fullName evidence="3">Phage major capsid protein</fullName>
    </submittedName>
</protein>
<gene>
    <name evidence="3" type="ORF">GAN59_13130</name>
</gene>
<reference evidence="3 4" key="1">
    <citation type="journal article" date="2019" name="Nat. Med.">
        <title>A library of human gut bacterial isolates paired with longitudinal multiomics data enables mechanistic microbiome research.</title>
        <authorList>
            <person name="Poyet M."/>
            <person name="Groussin M."/>
            <person name="Gibbons S.M."/>
            <person name="Avila-Pacheco J."/>
            <person name="Jiang X."/>
            <person name="Kearney S.M."/>
            <person name="Perrotta A.R."/>
            <person name="Berdy B."/>
            <person name="Zhao S."/>
            <person name="Lieberman T.D."/>
            <person name="Swanson P.K."/>
            <person name="Smith M."/>
            <person name="Roesemann S."/>
            <person name="Alexander J.E."/>
            <person name="Rich S.A."/>
            <person name="Livny J."/>
            <person name="Vlamakis H."/>
            <person name="Clish C."/>
            <person name="Bullock K."/>
            <person name="Deik A."/>
            <person name="Scott J."/>
            <person name="Pierce K.A."/>
            <person name="Xavier R.J."/>
            <person name="Alm E.J."/>
        </authorList>
    </citation>
    <scope>NUCLEOTIDE SEQUENCE [LARGE SCALE GENOMIC DNA]</scope>
    <source>
        <strain evidence="3 4">BIOML-A156</strain>
    </source>
</reference>
<dbReference type="SUPFAM" id="SSF56563">
    <property type="entry name" value="Major capsid protein gp5"/>
    <property type="match status" value="1"/>
</dbReference>
<organism evidence="3 4">
    <name type="scientific">Bacteroides thetaiotaomicron</name>
    <dbReference type="NCBI Taxonomy" id="818"/>
    <lineage>
        <taxon>Bacteria</taxon>
        <taxon>Pseudomonadati</taxon>
        <taxon>Bacteroidota</taxon>
        <taxon>Bacteroidia</taxon>
        <taxon>Bacteroidales</taxon>
        <taxon>Bacteroidaceae</taxon>
        <taxon>Bacteroides</taxon>
    </lineage>
</organism>
<dbReference type="InterPro" id="IPR054612">
    <property type="entry name" value="Phage_capsid-like_C"/>
</dbReference>
<sequence>MKKEIRRNRARIAEINARLGEMADLLDTNKRSLTPDEITEKEALVQEKEILQLRTARMVNDEERVSEQEMRSEVAFAGAVASFVHNRSLPEGCDGIMNGNSIDIPLTRAATIQDTTTVAPLIPMTIGEIIQPLEKGLILGKVGCKMQYGLVGDWVLPVVAGIEATIEDENAEVADTTIDISKIKPSPKRVSLAIPVSNRAIDQSNSALLEIVRTQMTMGLERLLNKWMFQTTKITSKASDGCFVAATAAPAVTTEAGADFTWKNVVALKGAVLKTGVVFDGTAAYVCSATTYAELEATPKDAGSGLMILENGKINGYPVFMTEYIGDGVLGFGIFNYELVGQFGKMHMIVDPYTGAKKNLIYFVLNTDFDMLTVRTEAFAIAKKTPKA</sequence>
<comment type="subcellular location">
    <subcellularLocation>
        <location evidence="1">Virion</location>
    </subcellularLocation>
</comment>
<feature type="domain" description="Phage capsid-like C-terminal" evidence="2">
    <location>
        <begin position="126"/>
        <end position="383"/>
    </location>
</feature>
<dbReference type="EMBL" id="WCRS01000008">
    <property type="protein sequence ID" value="KAB4473313.1"/>
    <property type="molecule type" value="Genomic_DNA"/>
</dbReference>